<keyword evidence="3" id="KW-1185">Reference proteome</keyword>
<dbReference type="AlphaFoldDB" id="A0A1J0W2H9"/>
<dbReference type="InterPro" id="IPR029058">
    <property type="entry name" value="AB_hydrolase_fold"/>
</dbReference>
<name>A0A1J0W2H9_9NOCA</name>
<accession>A0A1J0W2H9</accession>
<dbReference type="SUPFAM" id="SSF53474">
    <property type="entry name" value="alpha/beta-Hydrolases"/>
    <property type="match status" value="1"/>
</dbReference>
<dbReference type="Pfam" id="PF00756">
    <property type="entry name" value="Esterase"/>
    <property type="match status" value="1"/>
</dbReference>
<evidence type="ECO:0000256" key="1">
    <source>
        <dbReference type="SAM" id="SignalP"/>
    </source>
</evidence>
<feature type="chain" id="PRO_5012723799" evidence="1">
    <location>
        <begin position="25"/>
        <end position="349"/>
    </location>
</feature>
<feature type="signal peptide" evidence="1">
    <location>
        <begin position="1"/>
        <end position="24"/>
    </location>
</feature>
<dbReference type="InterPro" id="IPR050583">
    <property type="entry name" value="Mycobacterial_A85_antigen"/>
</dbReference>
<dbReference type="PANTHER" id="PTHR48098:SF1">
    <property type="entry name" value="DIACYLGLYCEROL ACYLTRANSFERASE_MYCOLYLTRANSFERASE AG85A"/>
    <property type="match status" value="1"/>
</dbReference>
<dbReference type="PANTHER" id="PTHR48098">
    <property type="entry name" value="ENTEROCHELIN ESTERASE-RELATED"/>
    <property type="match status" value="1"/>
</dbReference>
<sequence length="349" mass="36649">MVRRLALATALAAAGVPVVVTAQAAPETVAARALAAAVPAPDGSRAVAAAANGPGRVIDLTVYSAAMDRPITVAVLPAADPEAPAGSLYLINGVDGGTDTADWREGSNWLTKTDAIDFFGGAQATIVMPIGGAGTFYTDWQADDPVTGRHRWRSFLTQELPPIIDSAFHGTGRDAVAGLSMASSAVFRMAQEAPHRFRMVGSFSGCVRTSDPAGQAMVASIVTARQGNPINMWGPPGHPAWAANDPYLQAEKLRGVQVYVSTGNGVPGPLDTLSGPGIAHNPVKLADQLLIGGVLDGITVVCTRMLRDRLAELDISATFDFRAAGTHSWGYWERDMHAFWERARALLTP</sequence>
<organism evidence="2 3">
    <name type="scientific">Nocardia mangyaensis</name>
    <dbReference type="NCBI Taxonomy" id="2213200"/>
    <lineage>
        <taxon>Bacteria</taxon>
        <taxon>Bacillati</taxon>
        <taxon>Actinomycetota</taxon>
        <taxon>Actinomycetes</taxon>
        <taxon>Mycobacteriales</taxon>
        <taxon>Nocardiaceae</taxon>
        <taxon>Nocardia</taxon>
    </lineage>
</organism>
<dbReference type="Gene3D" id="3.40.50.1820">
    <property type="entry name" value="alpha/beta hydrolase"/>
    <property type="match status" value="1"/>
</dbReference>
<reference evidence="2" key="1">
    <citation type="submission" date="2016-11" db="EMBL/GenBank/DDBJ databases">
        <authorList>
            <person name="Jaros S."/>
            <person name="Januszkiewicz K."/>
            <person name="Wedrychowicz H."/>
        </authorList>
    </citation>
    <scope>NUCLEOTIDE SEQUENCE [LARGE SCALE GENOMIC DNA]</scope>
    <source>
        <strain evidence="2">Y48</strain>
    </source>
</reference>
<evidence type="ECO:0000313" key="3">
    <source>
        <dbReference type="Proteomes" id="UP000183810"/>
    </source>
</evidence>
<gene>
    <name evidence="2" type="ORF">BOX37_18875</name>
</gene>
<protein>
    <submittedName>
        <fullName evidence="2">Esterase</fullName>
    </submittedName>
</protein>
<dbReference type="EMBL" id="CP018082">
    <property type="protein sequence ID" value="APE38490.1"/>
    <property type="molecule type" value="Genomic_DNA"/>
</dbReference>
<dbReference type="GO" id="GO:0016747">
    <property type="term" value="F:acyltransferase activity, transferring groups other than amino-acyl groups"/>
    <property type="evidence" value="ECO:0007669"/>
    <property type="project" value="TreeGrafter"/>
</dbReference>
<dbReference type="Proteomes" id="UP000183810">
    <property type="component" value="Chromosome"/>
</dbReference>
<keyword evidence="1" id="KW-0732">Signal</keyword>
<proteinExistence type="predicted"/>
<dbReference type="InterPro" id="IPR000801">
    <property type="entry name" value="Esterase-like"/>
</dbReference>
<dbReference type="KEGG" id="nsl:BOX37_18875"/>
<evidence type="ECO:0000313" key="2">
    <source>
        <dbReference type="EMBL" id="APE38490.1"/>
    </source>
</evidence>